<evidence type="ECO:0000313" key="3">
    <source>
        <dbReference type="WBParaSite" id="HNAJ_0000554401-mRNA-1"/>
    </source>
</evidence>
<protein>
    <submittedName>
        <fullName evidence="1 3">Uncharacterized protein</fullName>
    </submittedName>
</protein>
<accession>A0A0R3TEQ5</accession>
<dbReference type="OrthoDB" id="120976at2759"/>
<dbReference type="AlphaFoldDB" id="A0A0R3TEQ5"/>
<dbReference type="EMBL" id="UZAE01004873">
    <property type="protein sequence ID" value="VDO01402.1"/>
    <property type="molecule type" value="Genomic_DNA"/>
</dbReference>
<sequence>MIRHWRPPFELPPQYVLDLKHFAILISNPKTRLEVKLWVLWSLRNLVPKSAFTGRNRRRFPHLKAILNEILSSPTEALLYYPAMSRSSPIAASK</sequence>
<reference evidence="1 2" key="2">
    <citation type="submission" date="2018-11" db="EMBL/GenBank/DDBJ databases">
        <authorList>
            <consortium name="Pathogen Informatics"/>
        </authorList>
    </citation>
    <scope>NUCLEOTIDE SEQUENCE [LARGE SCALE GENOMIC DNA]</scope>
</reference>
<dbReference type="WBParaSite" id="HNAJ_0000554401-mRNA-1">
    <property type="protein sequence ID" value="HNAJ_0000554401-mRNA-1"/>
    <property type="gene ID" value="HNAJ_0000554401"/>
</dbReference>
<gene>
    <name evidence="1" type="ORF">HNAJ_LOCUS5542</name>
</gene>
<dbReference type="Proteomes" id="UP000278807">
    <property type="component" value="Unassembled WGS sequence"/>
</dbReference>
<reference evidence="3" key="1">
    <citation type="submission" date="2017-02" db="UniProtKB">
        <authorList>
            <consortium name="WormBaseParasite"/>
        </authorList>
    </citation>
    <scope>IDENTIFICATION</scope>
</reference>
<name>A0A0R3TEQ5_RODNA</name>
<evidence type="ECO:0000313" key="2">
    <source>
        <dbReference type="Proteomes" id="UP000278807"/>
    </source>
</evidence>
<keyword evidence="2" id="KW-1185">Reference proteome</keyword>
<evidence type="ECO:0000313" key="1">
    <source>
        <dbReference type="EMBL" id="VDO01402.1"/>
    </source>
</evidence>
<proteinExistence type="predicted"/>
<organism evidence="3">
    <name type="scientific">Rodentolepis nana</name>
    <name type="common">Dwarf tapeworm</name>
    <name type="synonym">Hymenolepis nana</name>
    <dbReference type="NCBI Taxonomy" id="102285"/>
    <lineage>
        <taxon>Eukaryota</taxon>
        <taxon>Metazoa</taxon>
        <taxon>Spiralia</taxon>
        <taxon>Lophotrochozoa</taxon>
        <taxon>Platyhelminthes</taxon>
        <taxon>Cestoda</taxon>
        <taxon>Eucestoda</taxon>
        <taxon>Cyclophyllidea</taxon>
        <taxon>Hymenolepididae</taxon>
        <taxon>Rodentolepis</taxon>
    </lineage>
</organism>